<feature type="compositionally biased region" description="Low complexity" evidence="1">
    <location>
        <begin position="110"/>
        <end position="135"/>
    </location>
</feature>
<dbReference type="PROSITE" id="PS51827">
    <property type="entry name" value="XTBD"/>
    <property type="match status" value="1"/>
</dbReference>
<dbReference type="RefSeq" id="XP_017890541.1">
    <property type="nucleotide sequence ID" value="XM_018035052.2"/>
</dbReference>
<dbReference type="GO" id="GO:0003676">
    <property type="term" value="F:nucleic acid binding"/>
    <property type="evidence" value="ECO:0007669"/>
    <property type="project" value="UniProtKB-UniRule"/>
</dbReference>
<reference evidence="6" key="1">
    <citation type="submission" date="2025-08" db="UniProtKB">
        <authorList>
            <consortium name="RefSeq"/>
        </authorList>
    </citation>
    <scope>IDENTIFICATION</scope>
    <source>
        <tissue evidence="6">Whole body</tissue>
    </source>
</reference>
<evidence type="ECO:0000313" key="6">
    <source>
        <dbReference type="RefSeq" id="XP_017890541.1"/>
    </source>
</evidence>
<dbReference type="SUPFAM" id="SSF82708">
    <property type="entry name" value="R3H domain"/>
    <property type="match status" value="1"/>
</dbReference>
<dbReference type="InterPro" id="IPR021859">
    <property type="entry name" value="XTBD"/>
</dbReference>
<evidence type="ECO:0000259" key="4">
    <source>
        <dbReference type="PROSITE" id="PS51827"/>
    </source>
</evidence>
<evidence type="ECO:0000259" key="3">
    <source>
        <dbReference type="PROSITE" id="PS51061"/>
    </source>
</evidence>
<dbReference type="SMART" id="SM00443">
    <property type="entry name" value="G_patch"/>
    <property type="match status" value="1"/>
</dbReference>
<dbReference type="AlphaFoldDB" id="A0AAJ7NEJ4"/>
<dbReference type="Proteomes" id="UP000694925">
    <property type="component" value="Unplaced"/>
</dbReference>
<gene>
    <name evidence="6" type="primary">LOC108631253</name>
</gene>
<dbReference type="Pfam" id="PF01424">
    <property type="entry name" value="R3H"/>
    <property type="match status" value="1"/>
</dbReference>
<dbReference type="InterPro" id="IPR000467">
    <property type="entry name" value="G_patch_dom"/>
</dbReference>
<keyword evidence="5" id="KW-1185">Reference proteome</keyword>
<name>A0AAJ7NEJ4_9HYME</name>
<dbReference type="Gene3D" id="3.30.1370.50">
    <property type="entry name" value="R3H-like domain"/>
    <property type="match status" value="1"/>
</dbReference>
<dbReference type="InterPro" id="IPR001374">
    <property type="entry name" value="R3H_dom"/>
</dbReference>
<dbReference type="PROSITE" id="PS51061">
    <property type="entry name" value="R3H"/>
    <property type="match status" value="1"/>
</dbReference>
<dbReference type="KEGG" id="ccal:108631253"/>
<dbReference type="InterPro" id="IPR036867">
    <property type="entry name" value="R3H_dom_sf"/>
</dbReference>
<protein>
    <submittedName>
        <fullName evidence="6">NF-kappa-B-repressing factor</fullName>
    </submittedName>
</protein>
<dbReference type="PANTHER" id="PTHR48430">
    <property type="entry name" value="PARTNER OF XRN-2 PROTEIN 1"/>
    <property type="match status" value="1"/>
</dbReference>
<evidence type="ECO:0000256" key="1">
    <source>
        <dbReference type="SAM" id="MobiDB-lite"/>
    </source>
</evidence>
<feature type="domain" description="R3H" evidence="3">
    <location>
        <begin position="308"/>
        <end position="372"/>
    </location>
</feature>
<dbReference type="PANTHER" id="PTHR48430:SF1">
    <property type="entry name" value="PARTNER OF XRN-2 PROTEIN 1"/>
    <property type="match status" value="1"/>
</dbReference>
<evidence type="ECO:0000313" key="5">
    <source>
        <dbReference type="Proteomes" id="UP000694925"/>
    </source>
</evidence>
<feature type="domain" description="G-patch" evidence="2">
    <location>
        <begin position="258"/>
        <end position="303"/>
    </location>
</feature>
<feature type="region of interest" description="Disordered" evidence="1">
    <location>
        <begin position="102"/>
        <end position="141"/>
    </location>
</feature>
<sequence>MKMNGEDDWDVEQHKTEHECDEHWELRRKFLLAHKDKFPEDELVCLAQVFTNVELLGCRYPKETMQLIAELAEDIVTEYREKQKTKLQRTFVKASDAASSKVKGIDAPRSSSTPTESTGYSTGSTSTCDSSSLDTPPAKRRKVEDCPFGDIVIVERPGDLPQQILAGAINVSSGHLEWKFDKVEESHKCSIFVNTKFLAEACSSNQKSAKKEASVAALTQLQKYYYTIKIKQHGGTKDINVTSTSMMDDTVKTDSISDDNIGKKLMKLMGWTGGGLGKSEQGIVEPVTLKQQISRKGLGLKSTSDSTKDLKYKSKDIMRKYLSGDMMNDLVFSADFTNDERAVIHQVARQMGLKSHSYGPKNQRTLIVSRKVDIKDLVEELKHLGGATDKYQLIEPTNEYE</sequence>
<dbReference type="PROSITE" id="PS50174">
    <property type="entry name" value="G_PATCH"/>
    <property type="match status" value="1"/>
</dbReference>
<dbReference type="Pfam" id="PF11952">
    <property type="entry name" value="XTBD"/>
    <property type="match status" value="1"/>
</dbReference>
<dbReference type="Pfam" id="PF01585">
    <property type="entry name" value="G-patch"/>
    <property type="match status" value="1"/>
</dbReference>
<proteinExistence type="predicted"/>
<organism evidence="5 6">
    <name type="scientific">Ceratina calcarata</name>
    <dbReference type="NCBI Taxonomy" id="156304"/>
    <lineage>
        <taxon>Eukaryota</taxon>
        <taxon>Metazoa</taxon>
        <taxon>Ecdysozoa</taxon>
        <taxon>Arthropoda</taxon>
        <taxon>Hexapoda</taxon>
        <taxon>Insecta</taxon>
        <taxon>Pterygota</taxon>
        <taxon>Neoptera</taxon>
        <taxon>Endopterygota</taxon>
        <taxon>Hymenoptera</taxon>
        <taxon>Apocrita</taxon>
        <taxon>Aculeata</taxon>
        <taxon>Apoidea</taxon>
        <taxon>Anthophila</taxon>
        <taxon>Apidae</taxon>
        <taxon>Ceratina</taxon>
        <taxon>Zadontomerus</taxon>
    </lineage>
</organism>
<dbReference type="GeneID" id="108631253"/>
<accession>A0AAJ7NEJ4</accession>
<evidence type="ECO:0000259" key="2">
    <source>
        <dbReference type="PROSITE" id="PS50174"/>
    </source>
</evidence>
<feature type="domain" description="XRN2-binding (XTBD)" evidence="4">
    <location>
        <begin position="11"/>
        <end position="95"/>
    </location>
</feature>